<dbReference type="AlphaFoldDB" id="A0A0A2KVM5"/>
<evidence type="ECO:0000313" key="1">
    <source>
        <dbReference type="EMBL" id="KGO71839.1"/>
    </source>
</evidence>
<accession>A0A0A2KVM5</accession>
<gene>
    <name evidence="1" type="ORF">PITC_028420</name>
</gene>
<sequence>MRPHKILGNYGHNVGLVSDRMPSGGGCIRLVSTGPPRNPADADVQDIESHQPLLKAQGKRVKVDVNSVAVHHFPRDVSLGKRSLRGCGRWVSLVFEDDIAVTWSAAVAKAGKLVK</sequence>
<name>A0A0A2KVM5_PENIT</name>
<dbReference type="HOGENOM" id="CLU_2109847_0_0_1"/>
<dbReference type="Proteomes" id="UP000030104">
    <property type="component" value="Unassembled WGS sequence"/>
</dbReference>
<dbReference type="EMBL" id="JQGA01000917">
    <property type="protein sequence ID" value="KGO71839.1"/>
    <property type="molecule type" value="Genomic_DNA"/>
</dbReference>
<evidence type="ECO:0000313" key="2">
    <source>
        <dbReference type="Proteomes" id="UP000030104"/>
    </source>
</evidence>
<reference evidence="1 2" key="1">
    <citation type="journal article" date="2015" name="Mol. Plant Microbe Interact.">
        <title>Genome, transcriptome, and functional analyses of Penicillium expansum provide new insights into secondary metabolism and pathogenicity.</title>
        <authorList>
            <person name="Ballester A.R."/>
            <person name="Marcet-Houben M."/>
            <person name="Levin E."/>
            <person name="Sela N."/>
            <person name="Selma-Lazaro C."/>
            <person name="Carmona L."/>
            <person name="Wisniewski M."/>
            <person name="Droby S."/>
            <person name="Gonzalez-Candelas L."/>
            <person name="Gabaldon T."/>
        </authorList>
    </citation>
    <scope>NUCLEOTIDE SEQUENCE [LARGE SCALE GENOMIC DNA]</scope>
    <source>
        <strain evidence="1 2">PHI-1</strain>
    </source>
</reference>
<proteinExistence type="predicted"/>
<organism evidence="1 2">
    <name type="scientific">Penicillium italicum</name>
    <name type="common">Blue mold</name>
    <dbReference type="NCBI Taxonomy" id="40296"/>
    <lineage>
        <taxon>Eukaryota</taxon>
        <taxon>Fungi</taxon>
        <taxon>Dikarya</taxon>
        <taxon>Ascomycota</taxon>
        <taxon>Pezizomycotina</taxon>
        <taxon>Eurotiomycetes</taxon>
        <taxon>Eurotiomycetidae</taxon>
        <taxon>Eurotiales</taxon>
        <taxon>Aspergillaceae</taxon>
        <taxon>Penicillium</taxon>
    </lineage>
</organism>
<keyword evidence="2" id="KW-1185">Reference proteome</keyword>
<dbReference type="OrthoDB" id="10380686at2759"/>
<protein>
    <submittedName>
        <fullName evidence="1">Uncharacterized protein</fullName>
    </submittedName>
</protein>
<comment type="caution">
    <text evidence="1">The sequence shown here is derived from an EMBL/GenBank/DDBJ whole genome shotgun (WGS) entry which is preliminary data.</text>
</comment>